<feature type="compositionally biased region" description="Polar residues" evidence="1">
    <location>
        <begin position="113"/>
        <end position="123"/>
    </location>
</feature>
<evidence type="ECO:0000313" key="3">
    <source>
        <dbReference type="Proteomes" id="UP001266305"/>
    </source>
</evidence>
<evidence type="ECO:0000256" key="1">
    <source>
        <dbReference type="SAM" id="MobiDB-lite"/>
    </source>
</evidence>
<feature type="compositionally biased region" description="Pro residues" evidence="1">
    <location>
        <begin position="80"/>
        <end position="91"/>
    </location>
</feature>
<dbReference type="Proteomes" id="UP001266305">
    <property type="component" value="Unassembled WGS sequence"/>
</dbReference>
<dbReference type="EMBL" id="JASSZA010000018">
    <property type="protein sequence ID" value="KAK2089936.1"/>
    <property type="molecule type" value="Genomic_DNA"/>
</dbReference>
<protein>
    <submittedName>
        <fullName evidence="2">Uncharacterized protein</fullName>
    </submittedName>
</protein>
<proteinExistence type="predicted"/>
<feature type="region of interest" description="Disordered" evidence="1">
    <location>
        <begin position="1"/>
        <end position="22"/>
    </location>
</feature>
<gene>
    <name evidence="2" type="ORF">P7K49_032602</name>
</gene>
<accession>A0ABQ9TYS3</accession>
<keyword evidence="3" id="KW-1185">Reference proteome</keyword>
<sequence>MISGSPHLAREAQEQQEPADGFPCPWLCRETGMKGAVLINGLPRDLRCFRKVSCYIMQDDMLLPHLTVQEAMMVSSLATPPAPATPLPPTPTSHSAGHVPSCERPEGSARQPARNQHPPSSRVLTPGLLLGQAASSLTPQDLEVNDRV</sequence>
<evidence type="ECO:0000313" key="2">
    <source>
        <dbReference type="EMBL" id="KAK2089936.1"/>
    </source>
</evidence>
<name>A0ABQ9TYS3_SAGOE</name>
<organism evidence="2 3">
    <name type="scientific">Saguinus oedipus</name>
    <name type="common">Cotton-top tamarin</name>
    <name type="synonym">Oedipomidas oedipus</name>
    <dbReference type="NCBI Taxonomy" id="9490"/>
    <lineage>
        <taxon>Eukaryota</taxon>
        <taxon>Metazoa</taxon>
        <taxon>Chordata</taxon>
        <taxon>Craniata</taxon>
        <taxon>Vertebrata</taxon>
        <taxon>Euteleostomi</taxon>
        <taxon>Mammalia</taxon>
        <taxon>Eutheria</taxon>
        <taxon>Euarchontoglires</taxon>
        <taxon>Primates</taxon>
        <taxon>Haplorrhini</taxon>
        <taxon>Platyrrhini</taxon>
        <taxon>Cebidae</taxon>
        <taxon>Callitrichinae</taxon>
        <taxon>Saguinus</taxon>
    </lineage>
</organism>
<feature type="region of interest" description="Disordered" evidence="1">
    <location>
        <begin position="78"/>
        <end position="127"/>
    </location>
</feature>
<reference evidence="2 3" key="1">
    <citation type="submission" date="2023-05" db="EMBL/GenBank/DDBJ databases">
        <title>B98-5 Cell Line De Novo Hybrid Assembly: An Optical Mapping Approach.</title>
        <authorList>
            <person name="Kananen K."/>
            <person name="Auerbach J.A."/>
            <person name="Kautto E."/>
            <person name="Blachly J.S."/>
        </authorList>
    </citation>
    <scope>NUCLEOTIDE SEQUENCE [LARGE SCALE GENOMIC DNA]</scope>
    <source>
        <strain evidence="2">B95-8</strain>
        <tissue evidence="2">Cell line</tissue>
    </source>
</reference>
<comment type="caution">
    <text evidence="2">The sequence shown here is derived from an EMBL/GenBank/DDBJ whole genome shotgun (WGS) entry which is preliminary data.</text>
</comment>